<accession>A0AAF0C3A3</accession>
<dbReference type="AlphaFoldDB" id="A0AAF0C3A3"/>
<name>A0AAF0C3A3_9GAMM</name>
<dbReference type="SUPFAM" id="SSF50475">
    <property type="entry name" value="FMN-binding split barrel"/>
    <property type="match status" value="1"/>
</dbReference>
<evidence type="ECO:0000313" key="1">
    <source>
        <dbReference type="EMBL" id="WDD99367.1"/>
    </source>
</evidence>
<dbReference type="Pfam" id="PF04299">
    <property type="entry name" value="FMN_bind_2"/>
    <property type="match status" value="1"/>
</dbReference>
<dbReference type="EMBL" id="CP059735">
    <property type="protein sequence ID" value="WDD99367.1"/>
    <property type="molecule type" value="Genomic_DNA"/>
</dbReference>
<dbReference type="PANTHER" id="PTHR35802:SF1">
    <property type="entry name" value="PROTEASE SYNTHASE AND SPORULATION PROTEIN PAI 2"/>
    <property type="match status" value="1"/>
</dbReference>
<sequence length="211" mass="23938">MMNKTVLNDNLADRDSLLKPHQLTLIKNNPFARLIVPSQAGALPVTAQLPLLLDEQQQCLYGHLARNNPAMAAITSQSQVLALFDGGHQYISPRWHQEQKVPTWNYASLELVCKPVMLTDAEDKLHQVIEMSRFFDPRWPVAEILAPQFSKQLQQMLNAICVFRLDICSGGGRFKLGQRKSSNYHSTIAVFMKKQGNEQLALWQAQPPQEY</sequence>
<protein>
    <submittedName>
        <fullName evidence="1">FMN-binding negative transcriptional regulator</fullName>
    </submittedName>
</protein>
<reference evidence="1 2" key="1">
    <citation type="journal article" date="2015" name="Genome Announc.">
        <title>Draft Genome Sequences of Marine Isolates of Thalassomonas viridans and Thalassomonas actiniarum.</title>
        <authorList>
            <person name="Olonade I."/>
            <person name="van Zyl L.J."/>
            <person name="Trindade M."/>
        </authorList>
    </citation>
    <scope>NUCLEOTIDE SEQUENCE [LARGE SCALE GENOMIC DNA]</scope>
    <source>
        <strain evidence="1 2">A5K-106</strain>
    </source>
</reference>
<gene>
    <name evidence="1" type="ORF">SG35_001365</name>
</gene>
<dbReference type="PANTHER" id="PTHR35802">
    <property type="entry name" value="PROTEASE SYNTHASE AND SPORULATION PROTEIN PAI 2"/>
    <property type="match status" value="1"/>
</dbReference>
<dbReference type="InterPro" id="IPR007396">
    <property type="entry name" value="TR_PAI2-type"/>
</dbReference>
<dbReference type="KEGG" id="tact:SG35_001365"/>
<dbReference type="Gene3D" id="2.30.110.10">
    <property type="entry name" value="Electron Transport, Fmn-binding Protein, Chain A"/>
    <property type="match status" value="1"/>
</dbReference>
<dbReference type="Proteomes" id="UP000032568">
    <property type="component" value="Chromosome"/>
</dbReference>
<dbReference type="RefSeq" id="WP_053043142.1">
    <property type="nucleotide sequence ID" value="NZ_CP059735.1"/>
</dbReference>
<reference evidence="1 2" key="2">
    <citation type="journal article" date="2022" name="Mar. Drugs">
        <title>Bioassay-Guided Fractionation Leads to the Detection of Cholic Acid Generated by the Rare Thalassomonas sp.</title>
        <authorList>
            <person name="Pheiffer F."/>
            <person name="Schneider Y.K."/>
            <person name="Hansen E.H."/>
            <person name="Andersen J.H."/>
            <person name="Isaksson J."/>
            <person name="Busche T."/>
            <person name="R C."/>
            <person name="Kalinowski J."/>
            <person name="Zyl L.V."/>
            <person name="Trindade M."/>
        </authorList>
    </citation>
    <scope>NUCLEOTIDE SEQUENCE [LARGE SCALE GENOMIC DNA]</scope>
    <source>
        <strain evidence="1 2">A5K-106</strain>
    </source>
</reference>
<keyword evidence="2" id="KW-1185">Reference proteome</keyword>
<proteinExistence type="predicted"/>
<dbReference type="InterPro" id="IPR012349">
    <property type="entry name" value="Split_barrel_FMN-bd"/>
</dbReference>
<organism evidence="1 2">
    <name type="scientific">Thalassomonas actiniarum</name>
    <dbReference type="NCBI Taxonomy" id="485447"/>
    <lineage>
        <taxon>Bacteria</taxon>
        <taxon>Pseudomonadati</taxon>
        <taxon>Pseudomonadota</taxon>
        <taxon>Gammaproteobacteria</taxon>
        <taxon>Alteromonadales</taxon>
        <taxon>Colwelliaceae</taxon>
        <taxon>Thalassomonas</taxon>
    </lineage>
</organism>
<evidence type="ECO:0000313" key="2">
    <source>
        <dbReference type="Proteomes" id="UP000032568"/>
    </source>
</evidence>